<reference evidence="2" key="1">
    <citation type="journal article" date="2021" name="PeerJ">
        <title>Extensive microbial diversity within the chicken gut microbiome revealed by metagenomics and culture.</title>
        <authorList>
            <person name="Gilroy R."/>
            <person name="Ravi A."/>
            <person name="Getino M."/>
            <person name="Pursley I."/>
            <person name="Horton D.L."/>
            <person name="Alikhan N.F."/>
            <person name="Baker D."/>
            <person name="Gharbi K."/>
            <person name="Hall N."/>
            <person name="Watson M."/>
            <person name="Adriaenssens E.M."/>
            <person name="Foster-Nyarko E."/>
            <person name="Jarju S."/>
            <person name="Secka A."/>
            <person name="Antonio M."/>
            <person name="Oren A."/>
            <person name="Chaudhuri R.R."/>
            <person name="La Ragione R."/>
            <person name="Hildebrand F."/>
            <person name="Pallen M.J."/>
        </authorList>
    </citation>
    <scope>NUCLEOTIDE SEQUENCE</scope>
    <source>
        <strain evidence="2">CHK179-7159</strain>
    </source>
</reference>
<organism evidence="2 3">
    <name type="scientific">Candidatus Eisenbergiella merdipullorum</name>
    <dbReference type="NCBI Taxonomy" id="2838553"/>
    <lineage>
        <taxon>Bacteria</taxon>
        <taxon>Bacillati</taxon>
        <taxon>Bacillota</taxon>
        <taxon>Clostridia</taxon>
        <taxon>Lachnospirales</taxon>
        <taxon>Lachnospiraceae</taxon>
        <taxon>Eisenbergiella</taxon>
    </lineage>
</organism>
<dbReference type="InterPro" id="IPR041682">
    <property type="entry name" value="AAA_14"/>
</dbReference>
<dbReference type="AlphaFoldDB" id="A0A9D2I7K9"/>
<comment type="caution">
    <text evidence="2">The sequence shown here is derived from an EMBL/GenBank/DDBJ whole genome shotgun (WGS) entry which is preliminary data.</text>
</comment>
<reference evidence="2" key="2">
    <citation type="submission" date="2021-04" db="EMBL/GenBank/DDBJ databases">
        <authorList>
            <person name="Gilroy R."/>
        </authorList>
    </citation>
    <scope>NUCLEOTIDE SEQUENCE</scope>
    <source>
        <strain evidence="2">CHK179-7159</strain>
    </source>
</reference>
<evidence type="ECO:0000313" key="2">
    <source>
        <dbReference type="EMBL" id="HJA93203.1"/>
    </source>
</evidence>
<accession>A0A9D2I7K9</accession>
<evidence type="ECO:0000313" key="3">
    <source>
        <dbReference type="Proteomes" id="UP000886858"/>
    </source>
</evidence>
<gene>
    <name evidence="2" type="ORF">H9717_08860</name>
</gene>
<dbReference type="Gene3D" id="3.40.50.300">
    <property type="entry name" value="P-loop containing nucleotide triphosphate hydrolases"/>
    <property type="match status" value="1"/>
</dbReference>
<dbReference type="SUPFAM" id="SSF52540">
    <property type="entry name" value="P-loop containing nucleoside triphosphate hydrolases"/>
    <property type="match status" value="1"/>
</dbReference>
<proteinExistence type="predicted"/>
<evidence type="ECO:0000259" key="1">
    <source>
        <dbReference type="Pfam" id="PF13173"/>
    </source>
</evidence>
<dbReference type="EMBL" id="DWYY01000093">
    <property type="protein sequence ID" value="HJA93203.1"/>
    <property type="molecule type" value="Genomic_DNA"/>
</dbReference>
<dbReference type="Proteomes" id="UP000886858">
    <property type="component" value="Unassembled WGS sequence"/>
</dbReference>
<protein>
    <submittedName>
        <fullName evidence="2">AAA family ATPase</fullName>
    </submittedName>
</protein>
<dbReference type="InterPro" id="IPR027417">
    <property type="entry name" value="P-loop_NTPase"/>
</dbReference>
<sequence length="81" mass="10025">MKMNSIQDLMKWEKSDDRKPLVIRGARQVGKTWFMQEFGRTCYEDYVYFNFKEEEEPRSIFQRNKNPLRIIELLIYERPKD</sequence>
<name>A0A9D2I7K9_9FIRM</name>
<dbReference type="Pfam" id="PF13173">
    <property type="entry name" value="AAA_14"/>
    <property type="match status" value="1"/>
</dbReference>
<feature type="domain" description="AAA" evidence="1">
    <location>
        <begin position="18"/>
        <end position="61"/>
    </location>
</feature>